<dbReference type="Proteomes" id="UP001396898">
    <property type="component" value="Unassembled WGS sequence"/>
</dbReference>
<dbReference type="InterPro" id="IPR025974">
    <property type="entry name" value="Mif2/CENP-C_cupin"/>
</dbReference>
<evidence type="ECO:0000256" key="5">
    <source>
        <dbReference type="SAM" id="MobiDB-lite"/>
    </source>
</evidence>
<feature type="domain" description="Mif2 N-terminal" evidence="7">
    <location>
        <begin position="21"/>
        <end position="161"/>
    </location>
</feature>
<feature type="compositionally biased region" description="Acidic residues" evidence="5">
    <location>
        <begin position="213"/>
        <end position="281"/>
    </location>
</feature>
<feature type="compositionally biased region" description="Low complexity" evidence="5">
    <location>
        <begin position="1"/>
        <end position="17"/>
    </location>
</feature>
<dbReference type="Gene3D" id="2.60.120.10">
    <property type="entry name" value="Jelly Rolls"/>
    <property type="match status" value="1"/>
</dbReference>
<dbReference type="Pfam" id="PF15624">
    <property type="entry name" value="Mif2_N"/>
    <property type="match status" value="1"/>
</dbReference>
<evidence type="ECO:0000256" key="1">
    <source>
        <dbReference type="ARBA" id="ARBA00004123"/>
    </source>
</evidence>
<feature type="region of interest" description="Disordered" evidence="5">
    <location>
        <begin position="472"/>
        <end position="521"/>
    </location>
</feature>
<gene>
    <name evidence="8" type="ORF">PG991_012813</name>
</gene>
<keyword evidence="4" id="KW-0539">Nucleus</keyword>
<feature type="compositionally biased region" description="Acidic residues" evidence="5">
    <location>
        <begin position="504"/>
        <end position="517"/>
    </location>
</feature>
<evidence type="ECO:0000256" key="2">
    <source>
        <dbReference type="ARBA" id="ARBA00010291"/>
    </source>
</evidence>
<evidence type="ECO:0000259" key="6">
    <source>
        <dbReference type="Pfam" id="PF11699"/>
    </source>
</evidence>
<dbReference type="PANTHER" id="PTHR16684">
    <property type="entry name" value="CENTROMERE PROTEIN C"/>
    <property type="match status" value="1"/>
</dbReference>
<feature type="compositionally biased region" description="Polar residues" evidence="5">
    <location>
        <begin position="163"/>
        <end position="187"/>
    </location>
</feature>
<accession>A0ABR1RAX3</accession>
<evidence type="ECO:0000313" key="9">
    <source>
        <dbReference type="Proteomes" id="UP001396898"/>
    </source>
</evidence>
<dbReference type="Pfam" id="PF11699">
    <property type="entry name" value="CENP-C_C"/>
    <property type="match status" value="1"/>
</dbReference>
<organism evidence="8 9">
    <name type="scientific">Apiospora marii</name>
    <dbReference type="NCBI Taxonomy" id="335849"/>
    <lineage>
        <taxon>Eukaryota</taxon>
        <taxon>Fungi</taxon>
        <taxon>Dikarya</taxon>
        <taxon>Ascomycota</taxon>
        <taxon>Pezizomycotina</taxon>
        <taxon>Sordariomycetes</taxon>
        <taxon>Xylariomycetidae</taxon>
        <taxon>Amphisphaeriales</taxon>
        <taxon>Apiosporaceae</taxon>
        <taxon>Apiospora</taxon>
    </lineage>
</organism>
<comment type="similarity">
    <text evidence="2">Belongs to the CENP-C/MIF2 family.</text>
</comment>
<evidence type="ECO:0000256" key="3">
    <source>
        <dbReference type="ARBA" id="ARBA00023125"/>
    </source>
</evidence>
<keyword evidence="9" id="KW-1185">Reference proteome</keyword>
<comment type="caution">
    <text evidence="8">The sequence shown here is derived from an EMBL/GenBank/DDBJ whole genome shotgun (WGS) entry which is preliminary data.</text>
</comment>
<dbReference type="PANTHER" id="PTHR16684:SF11">
    <property type="entry name" value="CENTROMERE PROTEIN C"/>
    <property type="match status" value="1"/>
</dbReference>
<comment type="subcellular location">
    <subcellularLocation>
        <location evidence="1">Nucleus</location>
    </subcellularLocation>
</comment>
<name>A0ABR1RAX3_9PEZI</name>
<dbReference type="InterPro" id="IPR028386">
    <property type="entry name" value="CENP-C/Mif2/cnp3"/>
</dbReference>
<sequence length="670" mass="74386">MAPRQASSQRRNQASQNEGQIFELGVRGRKTGVTLVDTGERDEYGMEPVDNLFSSPDKGDGPAKKTNGAANGQYEDPSDEEQDMEIDDESQLGPATVARMRNPAKGRLSIPRARSPVKTHLNSPARHNTHVAPGSSPTRGSVVDDRAESPTSKSVKRRLNFSADPTLQPPTNGNLKAKSAGSQSGKTANRLPISDDEDDFPRRNRPKKQPEPVQEEDDDEDEEQEEEDEEEEDEEEPMEVLGMGDDDVDLEPPAPEELEMEDESGQQQDEEEEEPMEEVSVEQEKPEPKKRGRKPKNKEADSSQLEAPRAEPSEAPAKKQRGRPKRDSVGKTQEPVTKASKRRSDDDEPQVANAAERGNKKARKEKEKAVKSEEPKPQAKGKPGRKRKSSGVGPASPAVIPRAPMPKSRGLQILRREGLGEGNISTTRSGRISAKPLEFWKGERYEYDTDNEDLVPDKGGRHIKLATIKSVVRMEAGPDEPKAKRRGRPGTGARGRPKRQTTVEDIEEEEDRSDWEDDPGHIVGECIAWRPEYEAEPPEGEEEVEVYDEEVAISETAVQMKDIKGASFQFAKTLTLPFFGSGLVDLPPHSEKKPKNARKMQMVFFVHYGSVVVKLAGTEFRIGKGGQFFVPRGNQYAIENHTEKPARIFFAQGCEMFVAPEGEEATMSMM</sequence>
<feature type="region of interest" description="Disordered" evidence="5">
    <location>
        <begin position="1"/>
        <end position="434"/>
    </location>
</feature>
<dbReference type="InterPro" id="IPR028929">
    <property type="entry name" value="Mif2_N"/>
</dbReference>
<reference evidence="8 9" key="1">
    <citation type="submission" date="2023-01" db="EMBL/GenBank/DDBJ databases">
        <title>Analysis of 21 Apiospora genomes using comparative genomics revels a genus with tremendous synthesis potential of carbohydrate active enzymes and secondary metabolites.</title>
        <authorList>
            <person name="Sorensen T."/>
        </authorList>
    </citation>
    <scope>NUCLEOTIDE SEQUENCE [LARGE SCALE GENOMIC DNA]</scope>
    <source>
        <strain evidence="8 9">CBS 20057</strain>
    </source>
</reference>
<dbReference type="SUPFAM" id="SSF51182">
    <property type="entry name" value="RmlC-like cupins"/>
    <property type="match status" value="1"/>
</dbReference>
<evidence type="ECO:0000259" key="7">
    <source>
        <dbReference type="Pfam" id="PF15624"/>
    </source>
</evidence>
<keyword evidence="3" id="KW-0238">DNA-binding</keyword>
<dbReference type="InterPro" id="IPR014710">
    <property type="entry name" value="RmlC-like_jellyroll"/>
</dbReference>
<evidence type="ECO:0000256" key="4">
    <source>
        <dbReference type="ARBA" id="ARBA00023242"/>
    </source>
</evidence>
<dbReference type="InterPro" id="IPR011051">
    <property type="entry name" value="RmlC_Cupin_sf"/>
</dbReference>
<dbReference type="EMBL" id="JAQQWI010000017">
    <property type="protein sequence ID" value="KAK8006516.1"/>
    <property type="molecule type" value="Genomic_DNA"/>
</dbReference>
<feature type="domain" description="Mif2/CENP-C cupin" evidence="6">
    <location>
        <begin position="568"/>
        <end position="652"/>
    </location>
</feature>
<evidence type="ECO:0000313" key="8">
    <source>
        <dbReference type="EMBL" id="KAK8006516.1"/>
    </source>
</evidence>
<feature type="compositionally biased region" description="Acidic residues" evidence="5">
    <location>
        <begin position="76"/>
        <end position="90"/>
    </location>
</feature>
<feature type="compositionally biased region" description="Basic and acidic residues" evidence="5">
    <location>
        <begin position="364"/>
        <end position="377"/>
    </location>
</feature>
<protein>
    <submittedName>
        <fullName evidence="8">Mif2/CENP-C like-domain-containing protein</fullName>
    </submittedName>
</protein>
<proteinExistence type="inferred from homology"/>